<name>A0A2P4YUL5_9STRA</name>
<dbReference type="EMBL" id="NCKW01000067">
    <property type="protein sequence ID" value="POM81503.1"/>
    <property type="molecule type" value="Genomic_DNA"/>
</dbReference>
<dbReference type="AlphaFoldDB" id="A0A2P4YUL5"/>
<gene>
    <name evidence="1" type="ORF">PHPALM_511</name>
</gene>
<sequence length="269" mass="30468">MDVPGTGENNEVTNLLHNMIDDVINAGFEPTMVWLTNSEGWYLMRLQVPSHIAVASGGIPKYDANSCASIYVSWRKQDWFSGASRVSCHFQSAPVTKSGTHEYRITIGYRLVNRLTVPLPDAGGEPCRGDRVCAEVVRFWRFDFHKGFWQMPLHPNSRETFRRRTVFPHQPVPQGASDAAVHFQAPMNEVLIQFLVRCVIVWIEDVLLFARTVIAYLKSRNFFRYPTATQVETDHPQVQAIYQACGVEHDPERLAVLQQMPLPPTGAAL</sequence>
<dbReference type="InterPro" id="IPR051320">
    <property type="entry name" value="Viral_Replic_Matur_Polypro"/>
</dbReference>
<dbReference type="PANTHER" id="PTHR33064">
    <property type="entry name" value="POL PROTEIN"/>
    <property type="match status" value="1"/>
</dbReference>
<dbReference type="Gene3D" id="3.30.70.270">
    <property type="match status" value="1"/>
</dbReference>
<protein>
    <submittedName>
        <fullName evidence="1">Uncharacterized protein</fullName>
    </submittedName>
</protein>
<comment type="caution">
    <text evidence="1">The sequence shown here is derived from an EMBL/GenBank/DDBJ whole genome shotgun (WGS) entry which is preliminary data.</text>
</comment>
<dbReference type="InterPro" id="IPR043128">
    <property type="entry name" value="Rev_trsase/Diguanyl_cyclase"/>
</dbReference>
<dbReference type="SUPFAM" id="SSF56672">
    <property type="entry name" value="DNA/RNA polymerases"/>
    <property type="match status" value="1"/>
</dbReference>
<dbReference type="OrthoDB" id="540517at2759"/>
<accession>A0A2P4YUL5</accession>
<dbReference type="Proteomes" id="UP000237271">
    <property type="component" value="Unassembled WGS sequence"/>
</dbReference>
<organism evidence="1 2">
    <name type="scientific">Phytophthora palmivora</name>
    <dbReference type="NCBI Taxonomy" id="4796"/>
    <lineage>
        <taxon>Eukaryota</taxon>
        <taxon>Sar</taxon>
        <taxon>Stramenopiles</taxon>
        <taxon>Oomycota</taxon>
        <taxon>Peronosporomycetes</taxon>
        <taxon>Peronosporales</taxon>
        <taxon>Peronosporaceae</taxon>
        <taxon>Phytophthora</taxon>
    </lineage>
</organism>
<proteinExistence type="predicted"/>
<dbReference type="PANTHER" id="PTHR33064:SF37">
    <property type="entry name" value="RIBONUCLEASE H"/>
    <property type="match status" value="1"/>
</dbReference>
<keyword evidence="2" id="KW-1185">Reference proteome</keyword>
<evidence type="ECO:0000313" key="2">
    <source>
        <dbReference type="Proteomes" id="UP000237271"/>
    </source>
</evidence>
<reference evidence="1 2" key="1">
    <citation type="journal article" date="2017" name="Genome Biol. Evol.">
        <title>Phytophthora megakarya and P. palmivora, closely related causal agents of cacao black pod rot, underwent increases in genome sizes and gene numbers by different mechanisms.</title>
        <authorList>
            <person name="Ali S.S."/>
            <person name="Shao J."/>
            <person name="Lary D.J."/>
            <person name="Kronmiller B."/>
            <person name="Shen D."/>
            <person name="Strem M.D."/>
            <person name="Amoako-Attah I."/>
            <person name="Akrofi A.Y."/>
            <person name="Begoude B.A."/>
            <person name="Ten Hoopen G.M."/>
            <person name="Coulibaly K."/>
            <person name="Kebe B.I."/>
            <person name="Melnick R.L."/>
            <person name="Guiltinan M.J."/>
            <person name="Tyler B.M."/>
            <person name="Meinhardt L.W."/>
            <person name="Bailey B.A."/>
        </authorList>
    </citation>
    <scope>NUCLEOTIDE SEQUENCE [LARGE SCALE GENOMIC DNA]</scope>
    <source>
        <strain evidence="2">sbr112.9</strain>
    </source>
</reference>
<evidence type="ECO:0000313" key="1">
    <source>
        <dbReference type="EMBL" id="POM81503.1"/>
    </source>
</evidence>
<dbReference type="Gene3D" id="3.10.10.10">
    <property type="entry name" value="HIV Type 1 Reverse Transcriptase, subunit A, domain 1"/>
    <property type="match status" value="1"/>
</dbReference>
<dbReference type="InterPro" id="IPR043502">
    <property type="entry name" value="DNA/RNA_pol_sf"/>
</dbReference>